<organism evidence="2 3">
    <name type="scientific">Orchesella dallaii</name>
    <dbReference type="NCBI Taxonomy" id="48710"/>
    <lineage>
        <taxon>Eukaryota</taxon>
        <taxon>Metazoa</taxon>
        <taxon>Ecdysozoa</taxon>
        <taxon>Arthropoda</taxon>
        <taxon>Hexapoda</taxon>
        <taxon>Collembola</taxon>
        <taxon>Entomobryomorpha</taxon>
        <taxon>Entomobryoidea</taxon>
        <taxon>Orchesellidae</taxon>
        <taxon>Orchesellinae</taxon>
        <taxon>Orchesella</taxon>
    </lineage>
</organism>
<keyword evidence="3" id="KW-1185">Reference proteome</keyword>
<evidence type="ECO:0000313" key="2">
    <source>
        <dbReference type="EMBL" id="CAL8117493.1"/>
    </source>
</evidence>
<feature type="region of interest" description="Disordered" evidence="1">
    <location>
        <begin position="1"/>
        <end position="29"/>
    </location>
</feature>
<accession>A0ABP1R5E5</accession>
<sequence>MDELRSNRLGRPEENAFKQDASDRSMLLDNPGRMDEVPTMLSVTKSLHPDWKDWTDQCFWTILEGSSDSAPSEHFLFLDCTVGLVCSFLSGCNLFGTPKMDGTSSFHVEVRLRSSGKLTLPGLSSSIERSDTSYLDAISSNAQDGWNFILPHGKSDSAPAENFLFQECPVALICLLLPIWMQSLRTPNIDGTSIDRFLWEF</sequence>
<proteinExistence type="predicted"/>
<dbReference type="Proteomes" id="UP001642540">
    <property type="component" value="Unassembled WGS sequence"/>
</dbReference>
<evidence type="ECO:0000313" key="3">
    <source>
        <dbReference type="Proteomes" id="UP001642540"/>
    </source>
</evidence>
<feature type="compositionally biased region" description="Basic and acidic residues" evidence="1">
    <location>
        <begin position="1"/>
        <end position="23"/>
    </location>
</feature>
<evidence type="ECO:0000256" key="1">
    <source>
        <dbReference type="SAM" id="MobiDB-lite"/>
    </source>
</evidence>
<name>A0ABP1R5E5_9HEXA</name>
<reference evidence="2 3" key="1">
    <citation type="submission" date="2024-08" db="EMBL/GenBank/DDBJ databases">
        <authorList>
            <person name="Cucini C."/>
            <person name="Frati F."/>
        </authorList>
    </citation>
    <scope>NUCLEOTIDE SEQUENCE [LARGE SCALE GENOMIC DNA]</scope>
</reference>
<dbReference type="EMBL" id="CAXLJM020000054">
    <property type="protein sequence ID" value="CAL8117493.1"/>
    <property type="molecule type" value="Genomic_DNA"/>
</dbReference>
<comment type="caution">
    <text evidence="2">The sequence shown here is derived from an EMBL/GenBank/DDBJ whole genome shotgun (WGS) entry which is preliminary data.</text>
</comment>
<gene>
    <name evidence="2" type="ORF">ODALV1_LOCUS17720</name>
</gene>
<protein>
    <submittedName>
        <fullName evidence="2">Uncharacterized protein</fullName>
    </submittedName>
</protein>